<organism evidence="1 2">
    <name type="scientific">Actinoplanes sichuanensis</name>
    <dbReference type="NCBI Taxonomy" id="512349"/>
    <lineage>
        <taxon>Bacteria</taxon>
        <taxon>Bacillati</taxon>
        <taxon>Actinomycetota</taxon>
        <taxon>Actinomycetes</taxon>
        <taxon>Micromonosporales</taxon>
        <taxon>Micromonosporaceae</taxon>
        <taxon>Actinoplanes</taxon>
    </lineage>
</organism>
<dbReference type="Proteomes" id="UP001597183">
    <property type="component" value="Unassembled WGS sequence"/>
</dbReference>
<dbReference type="RefSeq" id="WP_317786922.1">
    <property type="nucleotide sequence ID" value="NZ_AP028461.1"/>
</dbReference>
<keyword evidence="2" id="KW-1185">Reference proteome</keyword>
<evidence type="ECO:0000313" key="2">
    <source>
        <dbReference type="Proteomes" id="UP001597183"/>
    </source>
</evidence>
<dbReference type="Pfam" id="PF08843">
    <property type="entry name" value="AbiEii"/>
    <property type="match status" value="1"/>
</dbReference>
<proteinExistence type="predicted"/>
<dbReference type="GO" id="GO:0016740">
    <property type="term" value="F:transferase activity"/>
    <property type="evidence" value="ECO:0007669"/>
    <property type="project" value="UniProtKB-KW"/>
</dbReference>
<dbReference type="EMBL" id="JBHTMK010000053">
    <property type="protein sequence ID" value="MFD1371815.1"/>
    <property type="molecule type" value="Genomic_DNA"/>
</dbReference>
<sequence length="469" mass="52076">MRHHLTAGSYSPLHLAGMAAEHGVEFREIELDHGLHPSQSTIIVTGGRSRIADWEKRIHPVRRRTLAAAETGDRNFEHHIEMRSAPARVADLVRLEEIVEEHGAGLCRDPRRLVVQRCPGSSGEAATALERLLADLRAAGHEWASVERWHIVADDNPGWDAGWLPPDEVRRDPFHRNKLIRRGMGYHPPVFKPVPPGPGVEQRFVFDPALKQFDDAYRPGEPEFADPRISEHWRAAQQAAMNHLLTGVDRDHLVLRGSALMPAWAGDAARRPGDLDFVVTPRSITSGSRQARELLDGIRAAASGGGLRPDETAESAIWTYERADGRRLVIPFSAPGVPDGSIQIDVVFGEHLPIDPKPIMLPGVGTPVLAATAELSLAWKLLWLATDRYPQGKDLYDAVLLAEYTTVDVELVRELLLPELGHEAAEFSAATPLTWTDIDWDNFTDEYPTVEGASRHWLRRLALALDRSS</sequence>
<dbReference type="InterPro" id="IPR014942">
    <property type="entry name" value="AbiEii"/>
</dbReference>
<reference evidence="2" key="1">
    <citation type="journal article" date="2019" name="Int. J. Syst. Evol. Microbiol.">
        <title>The Global Catalogue of Microorganisms (GCM) 10K type strain sequencing project: providing services to taxonomists for standard genome sequencing and annotation.</title>
        <authorList>
            <consortium name="The Broad Institute Genomics Platform"/>
            <consortium name="The Broad Institute Genome Sequencing Center for Infectious Disease"/>
            <person name="Wu L."/>
            <person name="Ma J."/>
        </authorList>
    </citation>
    <scope>NUCLEOTIDE SEQUENCE [LARGE SCALE GENOMIC DNA]</scope>
    <source>
        <strain evidence="2">CCM 7526</strain>
    </source>
</reference>
<protein>
    <submittedName>
        <fullName evidence="1">Nucleotidyl transferase AbiEii/AbiGii toxin family protein</fullName>
    </submittedName>
</protein>
<accession>A0ABW4AMF9</accession>
<name>A0ABW4AMF9_9ACTN</name>
<comment type="caution">
    <text evidence="1">The sequence shown here is derived from an EMBL/GenBank/DDBJ whole genome shotgun (WGS) entry which is preliminary data.</text>
</comment>
<gene>
    <name evidence="1" type="ORF">ACFQ5G_41320</name>
</gene>
<keyword evidence="1" id="KW-0808">Transferase</keyword>
<evidence type="ECO:0000313" key="1">
    <source>
        <dbReference type="EMBL" id="MFD1371815.1"/>
    </source>
</evidence>